<evidence type="ECO:0000256" key="5">
    <source>
        <dbReference type="ARBA" id="ARBA00023136"/>
    </source>
</evidence>
<feature type="transmembrane region" description="Helical" evidence="7">
    <location>
        <begin position="174"/>
        <end position="197"/>
    </location>
</feature>
<evidence type="ECO:0000313" key="9">
    <source>
        <dbReference type="Proteomes" id="UP000198558"/>
    </source>
</evidence>
<keyword evidence="6" id="KW-0479">Metal-binding</keyword>
<dbReference type="EMBL" id="FOIN01000015">
    <property type="protein sequence ID" value="SET51142.1"/>
    <property type="molecule type" value="Genomic_DNA"/>
</dbReference>
<feature type="binding site" evidence="6">
    <location>
        <position position="80"/>
    </location>
    <ligand>
        <name>Zn(2+)</name>
        <dbReference type="ChEBI" id="CHEBI:29105"/>
    </ligand>
</feature>
<feature type="transmembrane region" description="Helical" evidence="7">
    <location>
        <begin position="209"/>
        <end position="229"/>
    </location>
</feature>
<accession>A0A1I0EZK6</accession>
<protein>
    <submittedName>
        <fullName evidence="8">Hemolysin III</fullName>
    </submittedName>
</protein>
<feature type="binding site" evidence="6">
    <location>
        <position position="211"/>
    </location>
    <ligand>
        <name>Zn(2+)</name>
        <dbReference type="ChEBI" id="CHEBI:29105"/>
    </ligand>
</feature>
<dbReference type="InterPro" id="IPR004254">
    <property type="entry name" value="AdipoR/HlyIII-related"/>
</dbReference>
<evidence type="ECO:0000256" key="1">
    <source>
        <dbReference type="ARBA" id="ARBA00004127"/>
    </source>
</evidence>
<evidence type="ECO:0000256" key="7">
    <source>
        <dbReference type="SAM" id="Phobius"/>
    </source>
</evidence>
<evidence type="ECO:0000256" key="3">
    <source>
        <dbReference type="ARBA" id="ARBA00022692"/>
    </source>
</evidence>
<dbReference type="PANTHER" id="PTHR20855:SF129">
    <property type="entry name" value="HEMOLYSIN-3 HOMOLOG"/>
    <property type="match status" value="1"/>
</dbReference>
<keyword evidence="9" id="KW-1185">Reference proteome</keyword>
<feature type="transmembrane region" description="Helical" evidence="7">
    <location>
        <begin position="30"/>
        <end position="52"/>
    </location>
</feature>
<dbReference type="Pfam" id="PF03006">
    <property type="entry name" value="HlyIII"/>
    <property type="match status" value="1"/>
</dbReference>
<dbReference type="GO" id="GO:0046872">
    <property type="term" value="F:metal ion binding"/>
    <property type="evidence" value="ECO:0007669"/>
    <property type="project" value="UniProtKB-KW"/>
</dbReference>
<evidence type="ECO:0000313" key="8">
    <source>
        <dbReference type="EMBL" id="SET51142.1"/>
    </source>
</evidence>
<keyword evidence="3 7" id="KW-0812">Transmembrane</keyword>
<feature type="transmembrane region" description="Helical" evidence="7">
    <location>
        <begin position="122"/>
        <end position="144"/>
    </location>
</feature>
<name>A0A1I0EZK6_9FIRM</name>
<dbReference type="AlphaFoldDB" id="A0A1I0EZK6"/>
<dbReference type="Proteomes" id="UP000198558">
    <property type="component" value="Unassembled WGS sequence"/>
</dbReference>
<reference evidence="9" key="1">
    <citation type="submission" date="2016-10" db="EMBL/GenBank/DDBJ databases">
        <authorList>
            <person name="Varghese N."/>
            <person name="Submissions S."/>
        </authorList>
    </citation>
    <scope>NUCLEOTIDE SEQUENCE [LARGE SCALE GENOMIC DNA]</scope>
    <source>
        <strain evidence="9">DSM 1551</strain>
    </source>
</reference>
<gene>
    <name evidence="8" type="ORF">SAMN04489758_11553</name>
</gene>
<dbReference type="GO" id="GO:0140911">
    <property type="term" value="F:pore-forming activity"/>
    <property type="evidence" value="ECO:0007669"/>
    <property type="project" value="InterPro"/>
</dbReference>
<feature type="binding site" evidence="6">
    <location>
        <position position="207"/>
    </location>
    <ligand>
        <name>Zn(2+)</name>
        <dbReference type="ChEBI" id="CHEBI:29105"/>
    </ligand>
</feature>
<feature type="transmembrane region" description="Helical" evidence="7">
    <location>
        <begin position="58"/>
        <end position="82"/>
    </location>
</feature>
<keyword evidence="5 7" id="KW-0472">Membrane</keyword>
<evidence type="ECO:0000256" key="4">
    <source>
        <dbReference type="ARBA" id="ARBA00022989"/>
    </source>
</evidence>
<dbReference type="NCBIfam" id="TIGR01065">
    <property type="entry name" value="hlyIII"/>
    <property type="match status" value="1"/>
</dbReference>
<evidence type="ECO:0000256" key="6">
    <source>
        <dbReference type="PIRSR" id="PIRSR604254-1"/>
    </source>
</evidence>
<keyword evidence="4 7" id="KW-1133">Transmembrane helix</keyword>
<sequence length="230" mass="25824">MNWGDLMKRTKLDDRVLPDYTRGEEIFNMVTHIVGGAFGIAVLVLCIVFGAIRGNGYGIASGIIYGVSMILLYTMSSIYHGLSPNTKSKKVFQIMDHCSIFVLIAGTYTPIVLCSIRPIDSFWAWTIFSVVWGCTILGIVLNAIDIESNEKFSMICYLAMGWCIIFKFNLLPLAIGYSGIILLVLGGIAYTVGTIFYGLQNKYRYMHSIWHLWILLGSVFHFLCIIIYVI</sequence>
<comment type="subcellular location">
    <subcellularLocation>
        <location evidence="1">Endomembrane system</location>
        <topology evidence="1">Multi-pass membrane protein</topology>
    </subcellularLocation>
</comment>
<feature type="transmembrane region" description="Helical" evidence="7">
    <location>
        <begin position="151"/>
        <end position="168"/>
    </location>
</feature>
<comment type="similarity">
    <text evidence="2">Belongs to the UPF0073 (Hly-III) family.</text>
</comment>
<dbReference type="GO" id="GO:0012505">
    <property type="term" value="C:endomembrane system"/>
    <property type="evidence" value="ECO:0007669"/>
    <property type="project" value="UniProtKB-SubCell"/>
</dbReference>
<keyword evidence="6" id="KW-0862">Zinc</keyword>
<feature type="transmembrane region" description="Helical" evidence="7">
    <location>
        <begin position="94"/>
        <end position="116"/>
    </location>
</feature>
<proteinExistence type="inferred from homology"/>
<evidence type="ECO:0000256" key="2">
    <source>
        <dbReference type="ARBA" id="ARBA00008488"/>
    </source>
</evidence>
<dbReference type="InterPro" id="IPR005744">
    <property type="entry name" value="Hy-lIII"/>
</dbReference>
<dbReference type="PANTHER" id="PTHR20855">
    <property type="entry name" value="ADIPOR/PROGESTIN RECEPTOR-RELATED"/>
    <property type="match status" value="1"/>
</dbReference>
<organism evidence="8 9">
    <name type="scientific">Thomasclavelia cocleata</name>
    <dbReference type="NCBI Taxonomy" id="69824"/>
    <lineage>
        <taxon>Bacteria</taxon>
        <taxon>Bacillati</taxon>
        <taxon>Bacillota</taxon>
        <taxon>Erysipelotrichia</taxon>
        <taxon>Erysipelotrichales</taxon>
        <taxon>Coprobacillaceae</taxon>
        <taxon>Thomasclavelia</taxon>
    </lineage>
</organism>
<dbReference type="GO" id="GO:0016020">
    <property type="term" value="C:membrane"/>
    <property type="evidence" value="ECO:0007669"/>
    <property type="project" value="InterPro"/>
</dbReference>